<dbReference type="EMBL" id="CAJOBI010179322">
    <property type="protein sequence ID" value="CAF4919821.1"/>
    <property type="molecule type" value="Genomic_DNA"/>
</dbReference>
<sequence>MLTLSSVHSEEVLLDVRFGIPLFDEQISETIRNGIVKNKLCTKE</sequence>
<organism evidence="2 3">
    <name type="scientific">Rotaria magnacalcarata</name>
    <dbReference type="NCBI Taxonomy" id="392030"/>
    <lineage>
        <taxon>Eukaryota</taxon>
        <taxon>Metazoa</taxon>
        <taxon>Spiralia</taxon>
        <taxon>Gnathifera</taxon>
        <taxon>Rotifera</taxon>
        <taxon>Eurotatoria</taxon>
        <taxon>Bdelloidea</taxon>
        <taxon>Philodinida</taxon>
        <taxon>Philodinidae</taxon>
        <taxon>Rotaria</taxon>
    </lineage>
</organism>
<feature type="non-terminal residue" evidence="2">
    <location>
        <position position="1"/>
    </location>
</feature>
<dbReference type="Pfam" id="PF14648">
    <property type="entry name" value="FAM91_C"/>
    <property type="match status" value="1"/>
</dbReference>
<gene>
    <name evidence="2" type="ORF">SMN809_LOCUS52648</name>
</gene>
<dbReference type="InterPro" id="IPR028097">
    <property type="entry name" value="FAM91_C_dom"/>
</dbReference>
<proteinExistence type="predicted"/>
<dbReference type="Proteomes" id="UP000676336">
    <property type="component" value="Unassembled WGS sequence"/>
</dbReference>
<reference evidence="2" key="1">
    <citation type="submission" date="2021-02" db="EMBL/GenBank/DDBJ databases">
        <authorList>
            <person name="Nowell W R."/>
        </authorList>
    </citation>
    <scope>NUCLEOTIDE SEQUENCE</scope>
</reference>
<evidence type="ECO:0000313" key="2">
    <source>
        <dbReference type="EMBL" id="CAF4919821.1"/>
    </source>
</evidence>
<comment type="caution">
    <text evidence="2">The sequence shown here is derived from an EMBL/GenBank/DDBJ whole genome shotgun (WGS) entry which is preliminary data.</text>
</comment>
<evidence type="ECO:0000313" key="3">
    <source>
        <dbReference type="Proteomes" id="UP000676336"/>
    </source>
</evidence>
<dbReference type="AlphaFoldDB" id="A0A8S3CKQ2"/>
<evidence type="ECO:0000259" key="1">
    <source>
        <dbReference type="Pfam" id="PF14648"/>
    </source>
</evidence>
<accession>A0A8S3CKQ2</accession>
<protein>
    <recommendedName>
        <fullName evidence="1">FAM91 C-terminal domain-containing protein</fullName>
    </recommendedName>
</protein>
<feature type="domain" description="FAM91 C-terminal" evidence="1">
    <location>
        <begin position="8"/>
        <end position="44"/>
    </location>
</feature>
<name>A0A8S3CKQ2_9BILA</name>